<comment type="caution">
    <text evidence="2">The sequence shown here is derived from an EMBL/GenBank/DDBJ whole genome shotgun (WGS) entry which is preliminary data.</text>
</comment>
<dbReference type="AlphaFoldDB" id="A0A5M9MS93"/>
<sequence length="113" mass="13009">MSFLTRVRSSMKPRVVLRPAYITTISPFHTCSVRQTLKESDHNREDLANIYEREKQEQLKHSKEGKAKWKQELASNSEASVKADRGDLDDGNDFANMQKQTKDLLNKNGKKSQ</sequence>
<feature type="compositionally biased region" description="Basic and acidic residues" evidence="1">
    <location>
        <begin position="55"/>
        <end position="71"/>
    </location>
</feature>
<proteinExistence type="predicted"/>
<gene>
    <name evidence="2" type="ORF">ATNIH1004_004148</name>
</gene>
<evidence type="ECO:0000256" key="1">
    <source>
        <dbReference type="SAM" id="MobiDB-lite"/>
    </source>
</evidence>
<feature type="region of interest" description="Disordered" evidence="1">
    <location>
        <begin position="55"/>
        <end position="113"/>
    </location>
</feature>
<reference evidence="2 3" key="1">
    <citation type="submission" date="2019-08" db="EMBL/GenBank/DDBJ databases">
        <title>The genome sequence of a newly discovered highly antifungal drug resistant Aspergillus species, Aspergillus tanneri NIH 1004.</title>
        <authorList>
            <person name="Mounaud S."/>
            <person name="Singh I."/>
            <person name="Joardar V."/>
            <person name="Pakala S."/>
            <person name="Pakala S."/>
            <person name="Venepally P."/>
            <person name="Chung J.K."/>
            <person name="Losada L."/>
            <person name="Nierman W.C."/>
        </authorList>
    </citation>
    <scope>NUCLEOTIDE SEQUENCE [LARGE SCALE GENOMIC DNA]</scope>
    <source>
        <strain evidence="2 3">NIH1004</strain>
    </source>
</reference>
<dbReference type="Proteomes" id="UP000324241">
    <property type="component" value="Unassembled WGS sequence"/>
</dbReference>
<evidence type="ECO:0000313" key="2">
    <source>
        <dbReference type="EMBL" id="KAA8648264.1"/>
    </source>
</evidence>
<evidence type="ECO:0000313" key="3">
    <source>
        <dbReference type="Proteomes" id="UP000324241"/>
    </source>
</evidence>
<accession>A0A5M9MS93</accession>
<dbReference type="RefSeq" id="XP_033427625.1">
    <property type="nucleotide sequence ID" value="XM_033568819.1"/>
</dbReference>
<dbReference type="GeneID" id="54326850"/>
<dbReference type="EMBL" id="QUQM01000003">
    <property type="protein sequence ID" value="KAA8648264.1"/>
    <property type="molecule type" value="Genomic_DNA"/>
</dbReference>
<organism evidence="2 3">
    <name type="scientific">Aspergillus tanneri</name>
    <dbReference type="NCBI Taxonomy" id="1220188"/>
    <lineage>
        <taxon>Eukaryota</taxon>
        <taxon>Fungi</taxon>
        <taxon>Dikarya</taxon>
        <taxon>Ascomycota</taxon>
        <taxon>Pezizomycotina</taxon>
        <taxon>Eurotiomycetes</taxon>
        <taxon>Eurotiomycetidae</taxon>
        <taxon>Eurotiales</taxon>
        <taxon>Aspergillaceae</taxon>
        <taxon>Aspergillus</taxon>
        <taxon>Aspergillus subgen. Circumdati</taxon>
    </lineage>
</organism>
<name>A0A5M9MS93_9EURO</name>
<dbReference type="VEuPathDB" id="FungiDB:EYZ11_007772"/>
<dbReference type="OrthoDB" id="529205at2759"/>
<protein>
    <submittedName>
        <fullName evidence="2">Uncharacterized protein</fullName>
    </submittedName>
</protein>